<protein>
    <submittedName>
        <fullName evidence="7">Putative sodium-dependent transporter</fullName>
    </submittedName>
</protein>
<dbReference type="GO" id="GO:0016020">
    <property type="term" value="C:membrane"/>
    <property type="evidence" value="ECO:0007669"/>
    <property type="project" value="UniProtKB-SubCell"/>
</dbReference>
<feature type="transmembrane region" description="Helical" evidence="6">
    <location>
        <begin position="257"/>
        <end position="280"/>
    </location>
</feature>
<dbReference type="CDD" id="cd10336">
    <property type="entry name" value="SLC6sbd_Tyt1-Like"/>
    <property type="match status" value="1"/>
</dbReference>
<dbReference type="NCBIfam" id="NF037979">
    <property type="entry name" value="Na_transp"/>
    <property type="match status" value="1"/>
</dbReference>
<evidence type="ECO:0000313" key="8">
    <source>
        <dbReference type="Proteomes" id="UP000253727"/>
    </source>
</evidence>
<organism evidence="7 8">
    <name type="scientific">Alteripontixanthobacter maritimus</name>
    <dbReference type="NCBI Taxonomy" id="2161824"/>
    <lineage>
        <taxon>Bacteria</taxon>
        <taxon>Pseudomonadati</taxon>
        <taxon>Pseudomonadota</taxon>
        <taxon>Alphaproteobacteria</taxon>
        <taxon>Sphingomonadales</taxon>
        <taxon>Erythrobacteraceae</taxon>
        <taxon>Alteripontixanthobacter</taxon>
    </lineage>
</organism>
<feature type="transmembrane region" description="Helical" evidence="6">
    <location>
        <begin position="119"/>
        <end position="144"/>
    </location>
</feature>
<feature type="transmembrane region" description="Helical" evidence="6">
    <location>
        <begin position="292"/>
        <end position="318"/>
    </location>
</feature>
<keyword evidence="5 6" id="KW-0472">Membrane</keyword>
<proteinExistence type="predicted"/>
<evidence type="ECO:0000313" key="7">
    <source>
        <dbReference type="EMBL" id="RDC59818.1"/>
    </source>
</evidence>
<dbReference type="PANTHER" id="PTHR42948:SF1">
    <property type="entry name" value="TRANSPORTER"/>
    <property type="match status" value="1"/>
</dbReference>
<evidence type="ECO:0000256" key="6">
    <source>
        <dbReference type="SAM" id="Phobius"/>
    </source>
</evidence>
<feature type="transmembrane region" description="Helical" evidence="6">
    <location>
        <begin position="381"/>
        <end position="401"/>
    </location>
</feature>
<sequence>MHKAIGRRGYRAHEGTYDIMVATTGSDGITKRDGWSSRSAFILAAIGSAVGLGNMWRFPAEAGANGGGAFVLFYILCVVLIGLPVLLSETLIGRHGQSAAPESVRRMAQESGKSRHWDVLASVGVFSAFLILSFYCVVGGWVLYYVGAFVQDLFTTGLTGGAFQGRPAEEVEALLPGLFGNGTLMVGLHVAFLAVTFYFVARGVSGGIEWVATWLMPAFFVLFVAITIYGAFTGAFAEALSYLFTFEPSKLTGSVMLAAVGQAFFSLSLGVAGMMTYGAYVGRDVNLGSTSGIIAGADTLVALLAGLCIFPIVFAAGLEPNAGPGLMFQSLPRAFQDMPVGSLVGMLFFIMVFFAALTSSVSLMEAPTAWVKDKFGIARPIAAAIVSFGALVLGALAALSFNDLSEFQPLTGFALFEGQGMFDILDTLTSKILMPVGAILTSVFVGWIASKRLVDSENGLSGGLHVFWLFLVRWLCPIALALILLVGIFPEVFGME</sequence>
<evidence type="ECO:0000256" key="2">
    <source>
        <dbReference type="ARBA" id="ARBA00022448"/>
    </source>
</evidence>
<keyword evidence="2" id="KW-0813">Transport</keyword>
<feature type="transmembrane region" description="Helical" evidence="6">
    <location>
        <begin position="338"/>
        <end position="361"/>
    </location>
</feature>
<evidence type="ECO:0000256" key="4">
    <source>
        <dbReference type="ARBA" id="ARBA00022989"/>
    </source>
</evidence>
<comment type="caution">
    <text evidence="7">The sequence shown here is derived from an EMBL/GenBank/DDBJ whole genome shotgun (WGS) entry which is preliminary data.</text>
</comment>
<dbReference type="Pfam" id="PF00209">
    <property type="entry name" value="SNF"/>
    <property type="match status" value="2"/>
</dbReference>
<evidence type="ECO:0000256" key="1">
    <source>
        <dbReference type="ARBA" id="ARBA00004141"/>
    </source>
</evidence>
<feature type="transmembrane region" description="Helical" evidence="6">
    <location>
        <begin position="68"/>
        <end position="87"/>
    </location>
</feature>
<comment type="subcellular location">
    <subcellularLocation>
        <location evidence="1">Membrane</location>
        <topology evidence="1">Multi-pass membrane protein</topology>
    </subcellularLocation>
</comment>
<keyword evidence="8" id="KW-1185">Reference proteome</keyword>
<gene>
    <name evidence="7" type="ORF">HME9302_01013</name>
</gene>
<dbReference type="SUPFAM" id="SSF161070">
    <property type="entry name" value="SNF-like"/>
    <property type="match status" value="1"/>
</dbReference>
<evidence type="ECO:0000256" key="5">
    <source>
        <dbReference type="ARBA" id="ARBA00023136"/>
    </source>
</evidence>
<feature type="transmembrane region" description="Helical" evidence="6">
    <location>
        <begin position="178"/>
        <end position="201"/>
    </location>
</feature>
<reference evidence="7 8" key="1">
    <citation type="submission" date="2018-04" db="EMBL/GenBank/DDBJ databases">
        <title>Altererythrobacter sp. HME9302 genome sequencing and assembly.</title>
        <authorList>
            <person name="Kang H."/>
            <person name="Kim H."/>
            <person name="Joh K."/>
        </authorList>
    </citation>
    <scope>NUCLEOTIDE SEQUENCE [LARGE SCALE GENOMIC DNA]</scope>
    <source>
        <strain evidence="7 8">HME9302</strain>
    </source>
</reference>
<feature type="transmembrane region" description="Helical" evidence="6">
    <location>
        <begin position="466"/>
        <end position="489"/>
    </location>
</feature>
<dbReference type="PRINTS" id="PR00176">
    <property type="entry name" value="NANEUSMPORT"/>
</dbReference>
<dbReference type="EMBL" id="QBKA01000002">
    <property type="protein sequence ID" value="RDC59818.1"/>
    <property type="molecule type" value="Genomic_DNA"/>
</dbReference>
<dbReference type="InterPro" id="IPR037272">
    <property type="entry name" value="SNS_sf"/>
</dbReference>
<dbReference type="InterPro" id="IPR047218">
    <property type="entry name" value="YocR/YhdH-like"/>
</dbReference>
<name>A0A369QC30_9SPHN</name>
<feature type="transmembrane region" description="Helical" evidence="6">
    <location>
        <begin position="213"/>
        <end position="237"/>
    </location>
</feature>
<evidence type="ECO:0000256" key="3">
    <source>
        <dbReference type="ARBA" id="ARBA00022692"/>
    </source>
</evidence>
<accession>A0A369QC30</accession>
<keyword evidence="4 6" id="KW-1133">Transmembrane helix</keyword>
<dbReference type="InterPro" id="IPR000175">
    <property type="entry name" value="Na/ntran_symport"/>
</dbReference>
<dbReference type="AlphaFoldDB" id="A0A369QC30"/>
<feature type="transmembrane region" description="Helical" evidence="6">
    <location>
        <begin position="432"/>
        <end position="454"/>
    </location>
</feature>
<keyword evidence="3 6" id="KW-0812">Transmembrane</keyword>
<dbReference type="PROSITE" id="PS50267">
    <property type="entry name" value="NA_NEUROTRAN_SYMP_3"/>
    <property type="match status" value="1"/>
</dbReference>
<dbReference type="Proteomes" id="UP000253727">
    <property type="component" value="Unassembled WGS sequence"/>
</dbReference>
<feature type="transmembrane region" description="Helical" evidence="6">
    <location>
        <begin position="39"/>
        <end position="56"/>
    </location>
</feature>
<dbReference type="PANTHER" id="PTHR42948">
    <property type="entry name" value="TRANSPORTER"/>
    <property type="match status" value="1"/>
</dbReference>